<sequence length="432" mass="48486">MSAFSVSSSSGAMVQPCEPTPSGDLNLSVIDKVPELRFKVRILYVFKEGNEKSVEIIRRALSKALVPYYPLAGRLQETSGGQLHVSCSGEGVWFVEAYADSTLADVNYIDDAPLNLQEKLLPNSIPVLKGQDPVVLMQVTSFKCGGFVIGVIFPHSISDGTGISQFLNTVGEFARGLEHPSVEPVWFRDEIPTPSPLRLPKAPPPVLIPHYELKYAPFDFSRHQIDRLKREFTLLSGKACSTFEVLTAILWKSRTRAINLPHSSIIKLIFYSNARRFLNPRPPKGFYGNCIFPVTVAISSGWLAEAPLEEVVKLIQETKAKFPDHFNKWLYGKGDEDFIEEPFTAPLDYATLCISDIEHIGQDFIDYGWGHPIQTFPVELSHVMNTHPFGFLCMPPRPKTGIRLKTWCVDDPHMLSFHDEIIKLLKLNCSRL</sequence>
<keyword evidence="5" id="KW-1185">Reference proteome</keyword>
<dbReference type="PANTHER" id="PTHR31147:SF1">
    <property type="entry name" value="ACYL TRANSFERASE 4"/>
    <property type="match status" value="1"/>
</dbReference>
<evidence type="ECO:0000256" key="2">
    <source>
        <dbReference type="ARBA" id="ARBA00022679"/>
    </source>
</evidence>
<protein>
    <submittedName>
        <fullName evidence="4">Uncharacterized protein</fullName>
    </submittedName>
</protein>
<name>A0AAP0JAG8_9MAGN</name>
<dbReference type="Proteomes" id="UP001417504">
    <property type="component" value="Unassembled WGS sequence"/>
</dbReference>
<dbReference type="GO" id="GO:0016746">
    <property type="term" value="F:acyltransferase activity"/>
    <property type="evidence" value="ECO:0007669"/>
    <property type="project" value="UniProtKB-KW"/>
</dbReference>
<accession>A0AAP0JAG8</accession>
<dbReference type="InterPro" id="IPR023213">
    <property type="entry name" value="CAT-like_dom_sf"/>
</dbReference>
<evidence type="ECO:0000256" key="3">
    <source>
        <dbReference type="ARBA" id="ARBA00023315"/>
    </source>
</evidence>
<comment type="caution">
    <text evidence="4">The sequence shown here is derived from an EMBL/GenBank/DDBJ whole genome shotgun (WGS) entry which is preliminary data.</text>
</comment>
<comment type="similarity">
    <text evidence="1">Belongs to the plant acyltransferase family.</text>
</comment>
<dbReference type="AlphaFoldDB" id="A0AAP0JAG8"/>
<gene>
    <name evidence="4" type="ORF">Sjap_010886</name>
</gene>
<dbReference type="InterPro" id="IPR050898">
    <property type="entry name" value="Plant_acyltransferase"/>
</dbReference>
<dbReference type="Gene3D" id="3.30.559.10">
    <property type="entry name" value="Chloramphenicol acetyltransferase-like domain"/>
    <property type="match status" value="2"/>
</dbReference>
<evidence type="ECO:0000256" key="1">
    <source>
        <dbReference type="ARBA" id="ARBA00009861"/>
    </source>
</evidence>
<reference evidence="4 5" key="1">
    <citation type="submission" date="2024-01" db="EMBL/GenBank/DDBJ databases">
        <title>Genome assemblies of Stephania.</title>
        <authorList>
            <person name="Yang L."/>
        </authorList>
    </citation>
    <scope>NUCLEOTIDE SEQUENCE [LARGE SCALE GENOMIC DNA]</scope>
    <source>
        <strain evidence="4">QJT</strain>
        <tissue evidence="4">Leaf</tissue>
    </source>
</reference>
<dbReference type="PANTHER" id="PTHR31147">
    <property type="entry name" value="ACYL TRANSFERASE 4"/>
    <property type="match status" value="1"/>
</dbReference>
<evidence type="ECO:0000313" key="5">
    <source>
        <dbReference type="Proteomes" id="UP001417504"/>
    </source>
</evidence>
<keyword evidence="3" id="KW-0012">Acyltransferase</keyword>
<dbReference type="Pfam" id="PF02458">
    <property type="entry name" value="Transferase"/>
    <property type="match status" value="1"/>
</dbReference>
<proteinExistence type="inferred from homology"/>
<evidence type="ECO:0000313" key="4">
    <source>
        <dbReference type="EMBL" id="KAK9130399.1"/>
    </source>
</evidence>
<keyword evidence="2" id="KW-0808">Transferase</keyword>
<dbReference type="EMBL" id="JBBNAE010000004">
    <property type="protein sequence ID" value="KAK9130399.1"/>
    <property type="molecule type" value="Genomic_DNA"/>
</dbReference>
<organism evidence="4 5">
    <name type="scientific">Stephania japonica</name>
    <dbReference type="NCBI Taxonomy" id="461633"/>
    <lineage>
        <taxon>Eukaryota</taxon>
        <taxon>Viridiplantae</taxon>
        <taxon>Streptophyta</taxon>
        <taxon>Embryophyta</taxon>
        <taxon>Tracheophyta</taxon>
        <taxon>Spermatophyta</taxon>
        <taxon>Magnoliopsida</taxon>
        <taxon>Ranunculales</taxon>
        <taxon>Menispermaceae</taxon>
        <taxon>Menispermoideae</taxon>
        <taxon>Cissampelideae</taxon>
        <taxon>Stephania</taxon>
    </lineage>
</organism>